<comment type="caution">
    <text evidence="1">The sequence shown here is derived from an EMBL/GenBank/DDBJ whole genome shotgun (WGS) entry which is preliminary data.</text>
</comment>
<dbReference type="EMBL" id="JAUNZN010000009">
    <property type="protein sequence ID" value="KAK4815448.1"/>
    <property type="molecule type" value="Genomic_DNA"/>
</dbReference>
<protein>
    <recommendedName>
        <fullName evidence="3">Rna-directed dna polymerase from mobile element jockey-like</fullName>
    </recommendedName>
</protein>
<evidence type="ECO:0000313" key="1">
    <source>
        <dbReference type="EMBL" id="KAK4815448.1"/>
    </source>
</evidence>
<reference evidence="1 2" key="1">
    <citation type="journal article" date="2023" name="J. Hered.">
        <title>Chromosome-level genome of the wood stork (Mycteria americana) provides insight into avian chromosome evolution.</title>
        <authorList>
            <person name="Flamio R. Jr."/>
            <person name="Ramstad K.M."/>
        </authorList>
    </citation>
    <scope>NUCLEOTIDE SEQUENCE [LARGE SCALE GENOMIC DNA]</scope>
    <source>
        <strain evidence="1">JAX WOST 10</strain>
    </source>
</reference>
<dbReference type="Proteomes" id="UP001333110">
    <property type="component" value="Unassembled WGS sequence"/>
</dbReference>
<name>A0AAN7S1W5_MYCAM</name>
<proteinExistence type="predicted"/>
<evidence type="ECO:0008006" key="3">
    <source>
        <dbReference type="Google" id="ProtNLM"/>
    </source>
</evidence>
<gene>
    <name evidence="1" type="ORF">QYF61_002837</name>
</gene>
<dbReference type="AlphaFoldDB" id="A0AAN7S1W5"/>
<keyword evidence="2" id="KW-1185">Reference proteome</keyword>
<accession>A0AAN7S1W5</accession>
<sequence>MEKAEVLNAFFASVFTTKTILQESQRSGKNGLGEVPKDWRKANVTPVFKKGKKKDPGCSLTGAGGRPGLMLVSLTLIRGKVMEQLILETISRHMNDEKIQREVMLDQLYKLLQLVGPVLFNIFINDLDDGAECAISKFADDTDLGGVADAPEGHAALQRDLDKLEKWADRSLMKFIKEQRAMSCT</sequence>
<organism evidence="1 2">
    <name type="scientific">Mycteria americana</name>
    <name type="common">Wood stork</name>
    <dbReference type="NCBI Taxonomy" id="33587"/>
    <lineage>
        <taxon>Eukaryota</taxon>
        <taxon>Metazoa</taxon>
        <taxon>Chordata</taxon>
        <taxon>Craniata</taxon>
        <taxon>Vertebrata</taxon>
        <taxon>Euteleostomi</taxon>
        <taxon>Archelosauria</taxon>
        <taxon>Archosauria</taxon>
        <taxon>Dinosauria</taxon>
        <taxon>Saurischia</taxon>
        <taxon>Theropoda</taxon>
        <taxon>Coelurosauria</taxon>
        <taxon>Aves</taxon>
        <taxon>Neognathae</taxon>
        <taxon>Neoaves</taxon>
        <taxon>Aequornithes</taxon>
        <taxon>Ciconiiformes</taxon>
        <taxon>Ciconiidae</taxon>
        <taxon>Mycteria</taxon>
    </lineage>
</organism>
<dbReference type="PANTHER" id="PTHR33332">
    <property type="entry name" value="REVERSE TRANSCRIPTASE DOMAIN-CONTAINING PROTEIN"/>
    <property type="match status" value="1"/>
</dbReference>
<evidence type="ECO:0000313" key="2">
    <source>
        <dbReference type="Proteomes" id="UP001333110"/>
    </source>
</evidence>